<proteinExistence type="predicted"/>
<name>A0ABV4J5A9_9ACTN</name>
<dbReference type="Proteomes" id="UP001567537">
    <property type="component" value="Unassembled WGS sequence"/>
</dbReference>
<evidence type="ECO:0000313" key="2">
    <source>
        <dbReference type="Proteomes" id="UP001567537"/>
    </source>
</evidence>
<organism evidence="1 2">
    <name type="scientific">Streptomyces pimonensis</name>
    <dbReference type="NCBI Taxonomy" id="2860288"/>
    <lineage>
        <taxon>Bacteria</taxon>
        <taxon>Bacillati</taxon>
        <taxon>Actinomycetota</taxon>
        <taxon>Actinomycetes</taxon>
        <taxon>Kitasatosporales</taxon>
        <taxon>Streptomycetaceae</taxon>
        <taxon>Streptomyces</taxon>
    </lineage>
</organism>
<keyword evidence="2" id="KW-1185">Reference proteome</keyword>
<reference evidence="1 2" key="1">
    <citation type="journal article" date="2021" name="Res Sq">
        <title>Streptomyces Pimoensis sp. nov., Isolated From the Taklimakan Desert in Xinjiang, China.</title>
        <authorList>
            <person name="Zhang P."/>
            <person name="Luo X."/>
            <person name="Luo X."/>
            <person name="Liu Z."/>
            <person name="Xia Z."/>
            <person name="Wan C."/>
            <person name="zhang L."/>
        </authorList>
    </citation>
    <scope>NUCLEOTIDE SEQUENCE [LARGE SCALE GENOMIC DNA]</scope>
    <source>
        <strain evidence="1 2">TRM75549</strain>
    </source>
</reference>
<gene>
    <name evidence="1" type="ORF">KYY02_19560</name>
</gene>
<evidence type="ECO:0000313" key="1">
    <source>
        <dbReference type="EMBL" id="MEZ3180806.1"/>
    </source>
</evidence>
<accession>A0ABV4J5A9</accession>
<sequence>MATSSSIQITGHGFAELPVAIDLQSTASNTWVNTGCQVALPVAGTYHLDAVVRANLSVPDGSNVWIGARLLDVTANVTVPDSEMLIYQIAHSVAPTTTAVTIAGNQSAPILVPYTVPGTRLVRLQVRRVVGVGNSTVARILSDGNSRTTLRYERVA</sequence>
<dbReference type="EMBL" id="JAHWZY010000019">
    <property type="protein sequence ID" value="MEZ3180806.1"/>
    <property type="molecule type" value="Genomic_DNA"/>
</dbReference>
<protein>
    <submittedName>
        <fullName evidence="1">Uncharacterized protein</fullName>
    </submittedName>
</protein>
<dbReference type="RefSeq" id="WP_371239732.1">
    <property type="nucleotide sequence ID" value="NZ_JAHWZY010000019.1"/>
</dbReference>
<comment type="caution">
    <text evidence="1">The sequence shown here is derived from an EMBL/GenBank/DDBJ whole genome shotgun (WGS) entry which is preliminary data.</text>
</comment>